<gene>
    <name evidence="2" type="ORF">ACFPOD_05895</name>
</gene>
<dbReference type="InterPro" id="IPR000792">
    <property type="entry name" value="Tscrpt_reg_LuxR_C"/>
</dbReference>
<evidence type="ECO:0000313" key="3">
    <source>
        <dbReference type="Proteomes" id="UP001596107"/>
    </source>
</evidence>
<sequence>MQHKLDTLTKLAYAAALDAGKWSSFLQACSDVAGGGVRTCLTGYDLDAHIDLGARQFGYDPAFEQTYADYFFERDFLAGRMLSAGAGQLVTYGDVWRDPALRRTEFYDDWVRPQEDITGGCSALLFKQERRLFAFSGSIRAKDTERLEAPWQEIVRHMLPHLQQAFEIARTVAGAEIEKKALVNVVDPASAGCLVVTRSRRIVFANQQAETLLETGDVIRCDLRHRFAFASETWQRHFSAIIAKSDGSFRQPQTFSISNSDGKPPLTCRIAPLATEELEYRPSGILFGNEEPCFLVTLAGRSDSPDVAVLLCETFGLTPNEARVATHLAEGLSPKEIAELRGTSISTVRNQLHAAMGKMEARRQSDIVGMVTAMRH</sequence>
<dbReference type="PROSITE" id="PS50043">
    <property type="entry name" value="HTH_LUXR_2"/>
    <property type="match status" value="1"/>
</dbReference>
<dbReference type="InterPro" id="IPR016032">
    <property type="entry name" value="Sig_transdc_resp-reg_C-effctor"/>
</dbReference>
<comment type="caution">
    <text evidence="2">The sequence shown here is derived from an EMBL/GenBank/DDBJ whole genome shotgun (WGS) entry which is preliminary data.</text>
</comment>
<dbReference type="InterPro" id="IPR013249">
    <property type="entry name" value="RNA_pol_sigma70_r4_t2"/>
</dbReference>
<dbReference type="Pfam" id="PF08281">
    <property type="entry name" value="Sigma70_r4_2"/>
    <property type="match status" value="1"/>
</dbReference>
<reference evidence="3" key="1">
    <citation type="journal article" date="2019" name="Int. J. Syst. Evol. Microbiol.">
        <title>The Global Catalogue of Microorganisms (GCM) 10K type strain sequencing project: providing services to taxonomists for standard genome sequencing and annotation.</title>
        <authorList>
            <consortium name="The Broad Institute Genomics Platform"/>
            <consortium name="The Broad Institute Genome Sequencing Center for Infectious Disease"/>
            <person name="Wu L."/>
            <person name="Ma J."/>
        </authorList>
    </citation>
    <scope>NUCLEOTIDE SEQUENCE [LARGE SCALE GENOMIC DNA]</scope>
    <source>
        <strain evidence="3">JCM 3366</strain>
    </source>
</reference>
<dbReference type="InterPro" id="IPR036388">
    <property type="entry name" value="WH-like_DNA-bd_sf"/>
</dbReference>
<dbReference type="Proteomes" id="UP001596107">
    <property type="component" value="Unassembled WGS sequence"/>
</dbReference>
<accession>A0ABW0T6L7</accession>
<evidence type="ECO:0000259" key="1">
    <source>
        <dbReference type="PROSITE" id="PS50043"/>
    </source>
</evidence>
<keyword evidence="3" id="KW-1185">Reference proteome</keyword>
<feature type="domain" description="HTH luxR-type" evidence="1">
    <location>
        <begin position="310"/>
        <end position="375"/>
    </location>
</feature>
<proteinExistence type="predicted"/>
<name>A0ABW0T6L7_9HYPH</name>
<dbReference type="SUPFAM" id="SSF46894">
    <property type="entry name" value="C-terminal effector domain of the bipartite response regulators"/>
    <property type="match status" value="1"/>
</dbReference>
<dbReference type="Gene3D" id="1.10.10.10">
    <property type="entry name" value="Winged helix-like DNA-binding domain superfamily/Winged helix DNA-binding domain"/>
    <property type="match status" value="1"/>
</dbReference>
<dbReference type="EMBL" id="JBHSNB010000001">
    <property type="protein sequence ID" value="MFC5584633.1"/>
    <property type="molecule type" value="Genomic_DNA"/>
</dbReference>
<evidence type="ECO:0000313" key="2">
    <source>
        <dbReference type="EMBL" id="MFC5584633.1"/>
    </source>
</evidence>
<organism evidence="2 3">
    <name type="scientific">Nitratireductor kimnyeongensis</name>
    <dbReference type="NCBI Taxonomy" id="430679"/>
    <lineage>
        <taxon>Bacteria</taxon>
        <taxon>Pseudomonadati</taxon>
        <taxon>Pseudomonadota</taxon>
        <taxon>Alphaproteobacteria</taxon>
        <taxon>Hyphomicrobiales</taxon>
        <taxon>Phyllobacteriaceae</taxon>
        <taxon>Nitratireductor</taxon>
    </lineage>
</organism>
<dbReference type="SMART" id="SM00421">
    <property type="entry name" value="HTH_LUXR"/>
    <property type="match status" value="1"/>
</dbReference>
<protein>
    <submittedName>
        <fullName evidence="2">Helix-turn-helix transcriptional regulator</fullName>
    </submittedName>
</protein>
<dbReference type="RefSeq" id="WP_223019587.1">
    <property type="nucleotide sequence ID" value="NZ_CP078143.1"/>
</dbReference>